<keyword evidence="3 8" id="KW-0719">Serine esterase</keyword>
<evidence type="ECO:0000313" key="10">
    <source>
        <dbReference type="Proteomes" id="UP000069654"/>
    </source>
</evidence>
<evidence type="ECO:0000256" key="8">
    <source>
        <dbReference type="RuleBase" id="RU361263"/>
    </source>
</evidence>
<reference evidence="9 10" key="1">
    <citation type="journal article" date="2016" name="Genome Announc.">
        <title>Draft Genome Sequences of Five Rapidly Growing Mycobacterium Species, M. thermoresistibile, M. fortuitum subsp. acetamidolyticum, M. canariasense, M. brisbanense, and M. novocastrense.</title>
        <authorList>
            <person name="Katahira K."/>
            <person name="Ogura Y."/>
            <person name="Gotoh Y."/>
            <person name="Hayashi T."/>
        </authorList>
    </citation>
    <scope>NUCLEOTIDE SEQUENCE [LARGE SCALE GENOMIC DNA]</scope>
    <source>
        <strain evidence="9 10">JCM6362</strain>
    </source>
</reference>
<dbReference type="SMART" id="SM01110">
    <property type="entry name" value="Cutinase"/>
    <property type="match status" value="1"/>
</dbReference>
<gene>
    <name evidence="9" type="ORF">RMCT_1417</name>
</gene>
<dbReference type="Proteomes" id="UP000069654">
    <property type="component" value="Unassembled WGS sequence"/>
</dbReference>
<comment type="similarity">
    <text evidence="2 8">Belongs to the cutinase family.</text>
</comment>
<accession>A0A100XD88</accession>
<evidence type="ECO:0000256" key="7">
    <source>
        <dbReference type="ARBA" id="ARBA00023157"/>
    </source>
</evidence>
<keyword evidence="7" id="KW-1015">Disulfide bond</keyword>
<comment type="caution">
    <text evidence="9">The sequence shown here is derived from an EMBL/GenBank/DDBJ whole genome shotgun (WGS) entry which is preliminary data.</text>
</comment>
<reference evidence="10" key="2">
    <citation type="submission" date="2016-02" db="EMBL/GenBank/DDBJ databases">
        <title>Draft genome sequence of five rapidly growing Mycobacterium species.</title>
        <authorList>
            <person name="Katahira K."/>
            <person name="Gotou Y."/>
            <person name="Iida K."/>
            <person name="Ogura Y."/>
            <person name="Hayashi T."/>
        </authorList>
    </citation>
    <scope>NUCLEOTIDE SEQUENCE [LARGE SCALE GENOMIC DNA]</scope>
    <source>
        <strain evidence="10">JCM6362</strain>
    </source>
</reference>
<evidence type="ECO:0000256" key="3">
    <source>
        <dbReference type="ARBA" id="ARBA00022487"/>
    </source>
</evidence>
<evidence type="ECO:0000256" key="4">
    <source>
        <dbReference type="ARBA" id="ARBA00022525"/>
    </source>
</evidence>
<dbReference type="PROSITE" id="PS00155">
    <property type="entry name" value="CUTINASE_1"/>
    <property type="match status" value="1"/>
</dbReference>
<dbReference type="STRING" id="1797.RMCT_1417"/>
<dbReference type="Pfam" id="PF01083">
    <property type="entry name" value="Cutinase"/>
    <property type="match status" value="1"/>
</dbReference>
<comment type="function">
    <text evidence="8">Catalyzes the hydrolysis of complex carboxylic polyesters found in the cell wall of plants. Degrades cutin, a macromolecule that forms the structure of the plant cuticle.</text>
</comment>
<dbReference type="Gene3D" id="3.40.50.1820">
    <property type="entry name" value="alpha/beta hydrolase"/>
    <property type="match status" value="1"/>
</dbReference>
<dbReference type="GO" id="GO:0052689">
    <property type="term" value="F:carboxylic ester hydrolase activity"/>
    <property type="evidence" value="ECO:0007669"/>
    <property type="project" value="UniProtKB-KW"/>
</dbReference>
<protein>
    <recommendedName>
        <fullName evidence="8">Cutinase</fullName>
        <ecNumber evidence="8">3.1.1.-</ecNumber>
    </recommendedName>
</protein>
<comment type="subcellular location">
    <subcellularLocation>
        <location evidence="1 8">Secreted</location>
    </subcellularLocation>
</comment>
<evidence type="ECO:0000256" key="2">
    <source>
        <dbReference type="ARBA" id="ARBA00007534"/>
    </source>
</evidence>
<dbReference type="GO" id="GO:0005576">
    <property type="term" value="C:extracellular region"/>
    <property type="evidence" value="ECO:0007669"/>
    <property type="project" value="UniProtKB-SubCell"/>
</dbReference>
<evidence type="ECO:0000256" key="5">
    <source>
        <dbReference type="ARBA" id="ARBA00022729"/>
    </source>
</evidence>
<evidence type="ECO:0000256" key="6">
    <source>
        <dbReference type="ARBA" id="ARBA00022801"/>
    </source>
</evidence>
<keyword evidence="5" id="KW-0732">Signal</keyword>
<dbReference type="InterPro" id="IPR000675">
    <property type="entry name" value="Cutinase/axe"/>
</dbReference>
<proteinExistence type="inferred from homology"/>
<dbReference type="InterPro" id="IPR043580">
    <property type="entry name" value="CUTINASE_1"/>
</dbReference>
<organism evidence="9 10">
    <name type="scientific">Mycolicibacterium thermoresistibile</name>
    <name type="common">Mycobacterium thermoresistibile</name>
    <dbReference type="NCBI Taxonomy" id="1797"/>
    <lineage>
        <taxon>Bacteria</taxon>
        <taxon>Bacillati</taxon>
        <taxon>Actinomycetota</taxon>
        <taxon>Actinomycetes</taxon>
        <taxon>Mycobacteriales</taxon>
        <taxon>Mycobacteriaceae</taxon>
        <taxon>Mycolicibacterium</taxon>
    </lineage>
</organism>
<keyword evidence="6 8" id="KW-0378">Hydrolase</keyword>
<dbReference type="EMBL" id="BCTB01000009">
    <property type="protein sequence ID" value="GAT14447.1"/>
    <property type="molecule type" value="Genomic_DNA"/>
</dbReference>
<dbReference type="PANTHER" id="PTHR33630:SF9">
    <property type="entry name" value="CUTINASE 4"/>
    <property type="match status" value="1"/>
</dbReference>
<evidence type="ECO:0000256" key="1">
    <source>
        <dbReference type="ARBA" id="ARBA00004613"/>
    </source>
</evidence>
<keyword evidence="4 8" id="KW-0964">Secreted</keyword>
<evidence type="ECO:0000313" key="9">
    <source>
        <dbReference type="EMBL" id="GAT14447.1"/>
    </source>
</evidence>
<sequence>MGWVDMRVTELPNRSRSMFRLIGVISAFVLAGSMACGIGFVSAVMGVGSPTAAAQPCPDVEVIFARGTDEPPGVGGVGQAFIDELRPRIGDRSLSVYAVNYPASSNFGAGIEFARTVVDGIRDAADRVQTTAANCPDTRIVLGGYSQGAALAGYVTAAAVPEEVPVEFRSYVPEPMPREVADHVAAVVLFAQPSSALLQRYGAPPIAIGSVYQDKTLELCTEGDTICNGVADVMPTFAHVTYTWNGMPAEGAAFAADRL</sequence>
<dbReference type="InterPro" id="IPR029058">
    <property type="entry name" value="AB_hydrolase_fold"/>
</dbReference>
<dbReference type="PANTHER" id="PTHR33630">
    <property type="entry name" value="CUTINASE RV1984C-RELATED-RELATED"/>
    <property type="match status" value="1"/>
</dbReference>
<dbReference type="EC" id="3.1.1.-" evidence="8"/>
<dbReference type="AlphaFoldDB" id="A0A100XD88"/>
<name>A0A100XD88_MYCTH</name>
<dbReference type="SUPFAM" id="SSF53474">
    <property type="entry name" value="alpha/beta-Hydrolases"/>
    <property type="match status" value="1"/>
</dbReference>